<dbReference type="RefSeq" id="WP_046557197.1">
    <property type="nucleotide sequence ID" value="NZ_LAHO01000006.1"/>
</dbReference>
<comment type="caution">
    <text evidence="2">The sequence shown here is derived from an EMBL/GenBank/DDBJ whole genome shotgun (WGS) entry which is preliminary data.</text>
</comment>
<accession>A0A0M2V6F4</accession>
<evidence type="ECO:0000313" key="3">
    <source>
        <dbReference type="Proteomes" id="UP000034228"/>
    </source>
</evidence>
<feature type="coiled-coil region" evidence="1">
    <location>
        <begin position="43"/>
        <end position="70"/>
    </location>
</feature>
<gene>
    <name evidence="2" type="ORF">WG68_07600</name>
</gene>
<evidence type="ECO:0000313" key="2">
    <source>
        <dbReference type="EMBL" id="KKO45994.1"/>
    </source>
</evidence>
<dbReference type="STRING" id="336831.WG68_07600"/>
<proteinExistence type="predicted"/>
<organism evidence="2 3">
    <name type="scientific">Arsukibacterium ikkense</name>
    <dbReference type="NCBI Taxonomy" id="336831"/>
    <lineage>
        <taxon>Bacteria</taxon>
        <taxon>Pseudomonadati</taxon>
        <taxon>Pseudomonadota</taxon>
        <taxon>Gammaproteobacteria</taxon>
        <taxon>Chromatiales</taxon>
        <taxon>Chromatiaceae</taxon>
        <taxon>Arsukibacterium</taxon>
    </lineage>
</organism>
<protein>
    <submittedName>
        <fullName evidence="2">Uncharacterized protein</fullName>
    </submittedName>
</protein>
<dbReference type="PATRIC" id="fig|336831.14.peg.725"/>
<dbReference type="Proteomes" id="UP000034228">
    <property type="component" value="Unassembled WGS sequence"/>
</dbReference>
<name>A0A0M2V6F4_9GAMM</name>
<keyword evidence="1" id="KW-0175">Coiled coil</keyword>
<dbReference type="OrthoDB" id="6315326at2"/>
<dbReference type="AlphaFoldDB" id="A0A0M2V6F4"/>
<dbReference type="EMBL" id="LAHO01000006">
    <property type="protein sequence ID" value="KKO45994.1"/>
    <property type="molecule type" value="Genomic_DNA"/>
</dbReference>
<evidence type="ECO:0000256" key="1">
    <source>
        <dbReference type="SAM" id="Coils"/>
    </source>
</evidence>
<sequence length="121" mass="13862">MKKFFWLAVIVLLILTFSDHELIRPYRDQVYGLILDRAPSSGKMSDQQALRQVQKQLNALTAKLGESQQQQLSRAAESKESLLVFYQRYCVNRDFNPILFGEPLRESCSIISSHMEALTGP</sequence>
<reference evidence="2 3" key="1">
    <citation type="submission" date="2015-03" db="EMBL/GenBank/DDBJ databases">
        <title>Draft genome sequences of two protease-producing strains of Arsukibacterium isolated from two cold and alkaline environments.</title>
        <authorList>
            <person name="Lylloff J.E."/>
            <person name="Skov L.B."/>
            <person name="Jepsen M."/>
            <person name="Hallin P.F."/>
            <person name="Sorensen S.J."/>
            <person name="Stougaard P."/>
            <person name="Glaring M.A."/>
        </authorList>
    </citation>
    <scope>NUCLEOTIDE SEQUENCE [LARGE SCALE GENOMIC DNA]</scope>
    <source>
        <strain evidence="2 3">GCM72</strain>
    </source>
</reference>
<keyword evidence="3" id="KW-1185">Reference proteome</keyword>